<dbReference type="EMBL" id="QZAJ01000254">
    <property type="protein sequence ID" value="THW12993.1"/>
    <property type="molecule type" value="Genomic_DNA"/>
</dbReference>
<sequence length="233" mass="25632">MSGRPDSKSRPSTPDSGRSATPTRYPFSPDEQDVEERLDTLALPSPAVPLSEPSPHARFVPTRDRDDADIREPDPIPAPDHRFTLDQRPVLHRRARHDPLRLFSRRGTRAQPLPAYNSGPGTPVAGPSSSSPSSTSSSSSTSQASSADFANELIQVRTEPIRVRTQLNGAAGPQVPTEPDVAAAQRLGLPPVRRISWPHDEPRSGFHRCRSWCATSCKQMFNAAKFWESKKKD</sequence>
<name>A0A4S8VLU6_AURPU</name>
<feature type="compositionally biased region" description="Low complexity" evidence="1">
    <location>
        <begin position="118"/>
        <end position="147"/>
    </location>
</feature>
<protein>
    <submittedName>
        <fullName evidence="2">Uncharacterized protein</fullName>
    </submittedName>
</protein>
<accession>A0A4S8VLU6</accession>
<feature type="region of interest" description="Disordered" evidence="1">
    <location>
        <begin position="1"/>
        <end position="153"/>
    </location>
</feature>
<comment type="caution">
    <text evidence="2">The sequence shown here is derived from an EMBL/GenBank/DDBJ whole genome shotgun (WGS) entry which is preliminary data.</text>
</comment>
<gene>
    <name evidence="2" type="ORF">D6D24_06285</name>
</gene>
<feature type="compositionally biased region" description="Polar residues" evidence="1">
    <location>
        <begin position="10"/>
        <end position="22"/>
    </location>
</feature>
<evidence type="ECO:0000256" key="1">
    <source>
        <dbReference type="SAM" id="MobiDB-lite"/>
    </source>
</evidence>
<evidence type="ECO:0000313" key="2">
    <source>
        <dbReference type="EMBL" id="THW12993.1"/>
    </source>
</evidence>
<proteinExistence type="predicted"/>
<feature type="compositionally biased region" description="Basic and acidic residues" evidence="1">
    <location>
        <begin position="61"/>
        <end position="85"/>
    </location>
</feature>
<organism evidence="2 3">
    <name type="scientific">Aureobasidium pullulans</name>
    <name type="common">Black yeast</name>
    <name type="synonym">Pullularia pullulans</name>
    <dbReference type="NCBI Taxonomy" id="5580"/>
    <lineage>
        <taxon>Eukaryota</taxon>
        <taxon>Fungi</taxon>
        <taxon>Dikarya</taxon>
        <taxon>Ascomycota</taxon>
        <taxon>Pezizomycotina</taxon>
        <taxon>Dothideomycetes</taxon>
        <taxon>Dothideomycetidae</taxon>
        <taxon>Dothideales</taxon>
        <taxon>Saccotheciaceae</taxon>
        <taxon>Aureobasidium</taxon>
    </lineage>
</organism>
<evidence type="ECO:0000313" key="3">
    <source>
        <dbReference type="Proteomes" id="UP000308014"/>
    </source>
</evidence>
<dbReference type="AlphaFoldDB" id="A0A4S8VLU6"/>
<dbReference type="Proteomes" id="UP000308014">
    <property type="component" value="Unassembled WGS sequence"/>
</dbReference>
<reference evidence="2 3" key="1">
    <citation type="submission" date="2018-10" db="EMBL/GenBank/DDBJ databases">
        <title>Fifty Aureobasidium pullulans genomes reveal a recombining polyextremotolerant generalist.</title>
        <authorList>
            <person name="Gostincar C."/>
            <person name="Turk M."/>
            <person name="Zajc J."/>
            <person name="Gunde-Cimerman N."/>
        </authorList>
    </citation>
    <scope>NUCLEOTIDE SEQUENCE [LARGE SCALE GENOMIC DNA]</scope>
    <source>
        <strain evidence="2 3">EXF-11318</strain>
    </source>
</reference>